<accession>A0A366E125</accession>
<dbReference type="PANTHER" id="PTHR43491">
    <property type="entry name" value="UDP-N-ACETYL-D-MANNOSAMINE DEHYDROGENASE"/>
    <property type="match status" value="1"/>
</dbReference>
<dbReference type="GO" id="GO:0051287">
    <property type="term" value="F:NAD binding"/>
    <property type="evidence" value="ECO:0007669"/>
    <property type="project" value="InterPro"/>
</dbReference>
<dbReference type="InterPro" id="IPR014027">
    <property type="entry name" value="UDP-Glc/GDP-Man_DH_C"/>
</dbReference>
<dbReference type="Pfam" id="PF00984">
    <property type="entry name" value="UDPG_MGDP_dh"/>
    <property type="match status" value="1"/>
</dbReference>
<evidence type="ECO:0000313" key="7">
    <source>
        <dbReference type="Proteomes" id="UP000252586"/>
    </source>
</evidence>
<dbReference type="PIRSF" id="PIRSF500136">
    <property type="entry name" value="UDP_ManNAc_DH"/>
    <property type="match status" value="1"/>
</dbReference>
<dbReference type="InterPro" id="IPR017476">
    <property type="entry name" value="UDP-Glc/GDP-Man"/>
</dbReference>
<dbReference type="InterPro" id="IPR029752">
    <property type="entry name" value="D-isomer_DH_CS1"/>
</dbReference>
<dbReference type="AlphaFoldDB" id="A0A366E125"/>
<dbReference type="Proteomes" id="UP000252586">
    <property type="component" value="Unassembled WGS sequence"/>
</dbReference>
<dbReference type="PIRSF" id="PIRSF000124">
    <property type="entry name" value="UDPglc_GDPman_dh"/>
    <property type="match status" value="1"/>
</dbReference>
<dbReference type="Pfam" id="PF03721">
    <property type="entry name" value="UDPG_MGDP_dh_N"/>
    <property type="match status" value="1"/>
</dbReference>
<dbReference type="SUPFAM" id="SSF48179">
    <property type="entry name" value="6-phosphogluconate dehydrogenase C-terminal domain-like"/>
    <property type="match status" value="1"/>
</dbReference>
<dbReference type="EMBL" id="QNRE01000001">
    <property type="protein sequence ID" value="RBO96007.1"/>
    <property type="molecule type" value="Genomic_DNA"/>
</dbReference>
<dbReference type="InterPro" id="IPR014026">
    <property type="entry name" value="UDP-Glc/GDP-Man_DH_dimer"/>
</dbReference>
<dbReference type="SUPFAM" id="SSF52413">
    <property type="entry name" value="UDP-glucose/GDP-mannose dehydrogenase C-terminal domain"/>
    <property type="match status" value="1"/>
</dbReference>
<evidence type="ECO:0000256" key="4">
    <source>
        <dbReference type="PIRNR" id="PIRNR000124"/>
    </source>
</evidence>
<keyword evidence="7" id="KW-1185">Reference proteome</keyword>
<dbReference type="PANTHER" id="PTHR43491:SF2">
    <property type="entry name" value="UDP-N-ACETYL-D-MANNOSAMINE DEHYDROGENASE"/>
    <property type="match status" value="1"/>
</dbReference>
<keyword evidence="3" id="KW-0520">NAD</keyword>
<dbReference type="NCBIfam" id="TIGR03026">
    <property type="entry name" value="NDP-sugDHase"/>
    <property type="match status" value="1"/>
</dbReference>
<gene>
    <name evidence="6" type="ORF">DFR74_10118</name>
</gene>
<evidence type="ECO:0000256" key="3">
    <source>
        <dbReference type="ARBA" id="ARBA00023027"/>
    </source>
</evidence>
<feature type="domain" description="UDP-glucose/GDP-mannose dehydrogenase C-terminal" evidence="5">
    <location>
        <begin position="334"/>
        <end position="423"/>
    </location>
</feature>
<keyword evidence="2" id="KW-0560">Oxidoreductase</keyword>
<sequence>MMTPPTQQGPAPARSGVGRRVAVIGQGHIGLVVSVLATEAGHKVLGYDTDPLRIDRITSGGEDLGDVPRDRLATALATGRFAATTDAAALDGFEVAVISVSTPLAAGRPDLRSLEAAAKTVASHARPGCLVIVESTTWPGATDEIVIPALESSGLRAGVNLHVGYTPERINPGDGIDAMVTIPKIVSGSDTASLAAVAVFWETIVDTVVLAPDMRTAELAKLIENTFRLVNVSLVNEIAHHGRDLGADVWSAIELAGSKPYGYMPFTPGVGAGGHCIPVAPRYLAWRIGETGGAAADLIETALSVNDAAPVWVAERILTGLAQRGIGAGQAVVLAAGISYKPNIGDVRGSAAAAVIAHLRGCGAQVLVYDPVAESAAEVLRVVTPELIAAVSAVAVLVGHDQLDTAALAAADYVFDACAILPRSSNVEFL</sequence>
<dbReference type="InterPro" id="IPR001732">
    <property type="entry name" value="UDP-Glc/GDP-Man_DH_N"/>
</dbReference>
<dbReference type="GO" id="GO:0016628">
    <property type="term" value="F:oxidoreductase activity, acting on the CH-CH group of donors, NAD or NADP as acceptor"/>
    <property type="evidence" value="ECO:0007669"/>
    <property type="project" value="InterPro"/>
</dbReference>
<evidence type="ECO:0000259" key="5">
    <source>
        <dbReference type="SMART" id="SM00984"/>
    </source>
</evidence>
<evidence type="ECO:0000313" key="6">
    <source>
        <dbReference type="EMBL" id="RBO96007.1"/>
    </source>
</evidence>
<reference evidence="6 7" key="1">
    <citation type="submission" date="2018-06" db="EMBL/GenBank/DDBJ databases">
        <title>Genomic Encyclopedia of Type Strains, Phase IV (KMG-IV): sequencing the most valuable type-strain genomes for metagenomic binning, comparative biology and taxonomic classification.</title>
        <authorList>
            <person name="Goeker M."/>
        </authorList>
    </citation>
    <scope>NUCLEOTIDE SEQUENCE [LARGE SCALE GENOMIC DNA]</scope>
    <source>
        <strain evidence="6 7">DSM 44599</strain>
    </source>
</reference>
<dbReference type="SMART" id="SM00984">
    <property type="entry name" value="UDPG_MGDP_dh_C"/>
    <property type="match status" value="1"/>
</dbReference>
<dbReference type="STRING" id="1210090.GCA_001613185_04270"/>
<dbReference type="InterPro" id="IPR008927">
    <property type="entry name" value="6-PGluconate_DH-like_C_sf"/>
</dbReference>
<dbReference type="SUPFAM" id="SSF51735">
    <property type="entry name" value="NAD(P)-binding Rossmann-fold domains"/>
    <property type="match status" value="1"/>
</dbReference>
<proteinExistence type="inferred from homology"/>
<dbReference type="OrthoDB" id="5193947at2"/>
<comment type="similarity">
    <text evidence="1 4">Belongs to the UDP-glucose/GDP-mannose dehydrogenase family.</text>
</comment>
<dbReference type="Pfam" id="PF03720">
    <property type="entry name" value="UDPG_MGDP_dh_C"/>
    <property type="match status" value="1"/>
</dbReference>
<evidence type="ECO:0000256" key="2">
    <source>
        <dbReference type="ARBA" id="ARBA00023002"/>
    </source>
</evidence>
<dbReference type="GO" id="GO:0000271">
    <property type="term" value="P:polysaccharide biosynthetic process"/>
    <property type="evidence" value="ECO:0007669"/>
    <property type="project" value="InterPro"/>
</dbReference>
<dbReference type="InterPro" id="IPR036220">
    <property type="entry name" value="UDP-Glc/GDP-Man_DH_C_sf"/>
</dbReference>
<dbReference type="Gene3D" id="3.40.50.720">
    <property type="entry name" value="NAD(P)-binding Rossmann-like Domain"/>
    <property type="match status" value="2"/>
</dbReference>
<dbReference type="RefSeq" id="WP_084537848.1">
    <property type="nucleotide sequence ID" value="NZ_JADLRD010000005.1"/>
</dbReference>
<dbReference type="InterPro" id="IPR036291">
    <property type="entry name" value="NAD(P)-bd_dom_sf"/>
</dbReference>
<organism evidence="6 7">
    <name type="scientific">Nocardia puris</name>
    <dbReference type="NCBI Taxonomy" id="208602"/>
    <lineage>
        <taxon>Bacteria</taxon>
        <taxon>Bacillati</taxon>
        <taxon>Actinomycetota</taxon>
        <taxon>Actinomycetes</taxon>
        <taxon>Mycobacteriales</taxon>
        <taxon>Nocardiaceae</taxon>
        <taxon>Nocardia</taxon>
    </lineage>
</organism>
<dbReference type="InterPro" id="IPR028359">
    <property type="entry name" value="UDP_ManNAc/GlcNAc_DH"/>
</dbReference>
<evidence type="ECO:0000256" key="1">
    <source>
        <dbReference type="ARBA" id="ARBA00006601"/>
    </source>
</evidence>
<name>A0A366E125_9NOCA</name>
<protein>
    <submittedName>
        <fullName evidence="6">UDP-N-acetyl-D-glucosamine dehydrogenase</fullName>
    </submittedName>
</protein>
<dbReference type="GO" id="GO:0016616">
    <property type="term" value="F:oxidoreductase activity, acting on the CH-OH group of donors, NAD or NADP as acceptor"/>
    <property type="evidence" value="ECO:0007669"/>
    <property type="project" value="InterPro"/>
</dbReference>
<comment type="caution">
    <text evidence="6">The sequence shown here is derived from an EMBL/GenBank/DDBJ whole genome shotgun (WGS) entry which is preliminary data.</text>
</comment>
<dbReference type="PROSITE" id="PS00065">
    <property type="entry name" value="D_2_HYDROXYACID_DH_1"/>
    <property type="match status" value="1"/>
</dbReference>